<evidence type="ECO:0000313" key="1">
    <source>
        <dbReference type="EMBL" id="KAK3947174.1"/>
    </source>
</evidence>
<accession>A0AAN6NL89</accession>
<organism evidence="1 2">
    <name type="scientific">Pseudoneurospora amorphoporcata</name>
    <dbReference type="NCBI Taxonomy" id="241081"/>
    <lineage>
        <taxon>Eukaryota</taxon>
        <taxon>Fungi</taxon>
        <taxon>Dikarya</taxon>
        <taxon>Ascomycota</taxon>
        <taxon>Pezizomycotina</taxon>
        <taxon>Sordariomycetes</taxon>
        <taxon>Sordariomycetidae</taxon>
        <taxon>Sordariales</taxon>
        <taxon>Sordariaceae</taxon>
        <taxon>Pseudoneurospora</taxon>
    </lineage>
</organism>
<dbReference type="AlphaFoldDB" id="A0AAN6NL89"/>
<dbReference type="EMBL" id="MU859395">
    <property type="protein sequence ID" value="KAK3947174.1"/>
    <property type="molecule type" value="Genomic_DNA"/>
</dbReference>
<reference evidence="1" key="1">
    <citation type="journal article" date="2023" name="Mol. Phylogenet. Evol.">
        <title>Genome-scale phylogeny and comparative genomics of the fungal order Sordariales.</title>
        <authorList>
            <person name="Hensen N."/>
            <person name="Bonometti L."/>
            <person name="Westerberg I."/>
            <person name="Brannstrom I.O."/>
            <person name="Guillou S."/>
            <person name="Cros-Aarteil S."/>
            <person name="Calhoun S."/>
            <person name="Haridas S."/>
            <person name="Kuo A."/>
            <person name="Mondo S."/>
            <person name="Pangilinan J."/>
            <person name="Riley R."/>
            <person name="LaButti K."/>
            <person name="Andreopoulos B."/>
            <person name="Lipzen A."/>
            <person name="Chen C."/>
            <person name="Yan M."/>
            <person name="Daum C."/>
            <person name="Ng V."/>
            <person name="Clum A."/>
            <person name="Steindorff A."/>
            <person name="Ohm R.A."/>
            <person name="Martin F."/>
            <person name="Silar P."/>
            <person name="Natvig D.O."/>
            <person name="Lalanne C."/>
            <person name="Gautier V."/>
            <person name="Ament-Velasquez S.L."/>
            <person name="Kruys A."/>
            <person name="Hutchinson M.I."/>
            <person name="Powell A.J."/>
            <person name="Barry K."/>
            <person name="Miller A.N."/>
            <person name="Grigoriev I.V."/>
            <person name="Debuchy R."/>
            <person name="Gladieux P."/>
            <person name="Hiltunen Thoren M."/>
            <person name="Johannesson H."/>
        </authorList>
    </citation>
    <scope>NUCLEOTIDE SEQUENCE</scope>
    <source>
        <strain evidence="1">CBS 626.80</strain>
    </source>
</reference>
<evidence type="ECO:0000313" key="2">
    <source>
        <dbReference type="Proteomes" id="UP001303222"/>
    </source>
</evidence>
<keyword evidence="2" id="KW-1185">Reference proteome</keyword>
<comment type="caution">
    <text evidence="1">The sequence shown here is derived from an EMBL/GenBank/DDBJ whole genome shotgun (WGS) entry which is preliminary data.</text>
</comment>
<reference evidence="1" key="2">
    <citation type="submission" date="2023-06" db="EMBL/GenBank/DDBJ databases">
        <authorList>
            <consortium name="Lawrence Berkeley National Laboratory"/>
            <person name="Mondo S.J."/>
            <person name="Hensen N."/>
            <person name="Bonometti L."/>
            <person name="Westerberg I."/>
            <person name="Brannstrom I.O."/>
            <person name="Guillou S."/>
            <person name="Cros-Aarteil S."/>
            <person name="Calhoun S."/>
            <person name="Haridas S."/>
            <person name="Kuo A."/>
            <person name="Pangilinan J."/>
            <person name="Riley R."/>
            <person name="Labutti K."/>
            <person name="Andreopoulos B."/>
            <person name="Lipzen A."/>
            <person name="Chen C."/>
            <person name="Yanf M."/>
            <person name="Daum C."/>
            <person name="Ng V."/>
            <person name="Clum A."/>
            <person name="Steindorff A."/>
            <person name="Ohm R."/>
            <person name="Martin F."/>
            <person name="Silar P."/>
            <person name="Natvig D."/>
            <person name="Lalanne C."/>
            <person name="Gautier V."/>
            <person name="Ament-Velasquez S.L."/>
            <person name="Kruys A."/>
            <person name="Hutchinson M.I."/>
            <person name="Powell A.J."/>
            <person name="Barry K."/>
            <person name="Miller A.N."/>
            <person name="Grigoriev I.V."/>
            <person name="Debuchy R."/>
            <person name="Gladieux P."/>
            <person name="Thoren M.H."/>
            <person name="Johannesson H."/>
        </authorList>
    </citation>
    <scope>NUCLEOTIDE SEQUENCE</scope>
    <source>
        <strain evidence="1">CBS 626.80</strain>
    </source>
</reference>
<dbReference type="InterPro" id="IPR021276">
    <property type="entry name" value="DUF2855"/>
</dbReference>
<gene>
    <name evidence="1" type="ORF">QBC32DRAFT_355157</name>
</gene>
<protein>
    <submittedName>
        <fullName evidence="1">Uncharacterized protein</fullName>
    </submittedName>
</protein>
<dbReference type="Pfam" id="PF11017">
    <property type="entry name" value="DUF2855"/>
    <property type="match status" value="1"/>
</dbReference>
<proteinExistence type="predicted"/>
<sequence>MASGQALGKVQFNTSGVRDWAVEAEGTVAYFEMVNEAWKRCYAETGLGDVRLERYRSVEGTNGIEDAWEALCGQKLAPNAGIVVRL</sequence>
<name>A0AAN6NL89_9PEZI</name>
<dbReference type="Proteomes" id="UP001303222">
    <property type="component" value="Unassembled WGS sequence"/>
</dbReference>